<keyword evidence="3" id="KW-0645">Protease</keyword>
<dbReference type="AlphaFoldDB" id="A0A4S5BPP5"/>
<dbReference type="InterPro" id="IPR019127">
    <property type="entry name" value="Exosortase"/>
</dbReference>
<evidence type="ECO:0000256" key="1">
    <source>
        <dbReference type="ARBA" id="ARBA00004651"/>
    </source>
</evidence>
<comment type="caution">
    <text evidence="9">The sequence shown here is derived from an EMBL/GenBank/DDBJ whole genome shotgun (WGS) entry which is preliminary data.</text>
</comment>
<dbReference type="GO" id="GO:0005886">
    <property type="term" value="C:plasma membrane"/>
    <property type="evidence" value="ECO:0007669"/>
    <property type="project" value="UniProtKB-SubCell"/>
</dbReference>
<keyword evidence="7 8" id="KW-0472">Membrane</keyword>
<dbReference type="NCBIfam" id="NF012182">
    <property type="entry name" value="exosortase_XrtQ"/>
    <property type="match status" value="1"/>
</dbReference>
<feature type="transmembrane region" description="Helical" evidence="8">
    <location>
        <begin position="248"/>
        <end position="268"/>
    </location>
</feature>
<feature type="transmembrane region" description="Helical" evidence="8">
    <location>
        <begin position="78"/>
        <end position="95"/>
    </location>
</feature>
<evidence type="ECO:0000313" key="9">
    <source>
        <dbReference type="EMBL" id="THJ31748.1"/>
    </source>
</evidence>
<keyword evidence="4 8" id="KW-0812">Transmembrane</keyword>
<dbReference type="NCBIfam" id="TIGR04178">
    <property type="entry name" value="exo_archaeo"/>
    <property type="match status" value="1"/>
</dbReference>
<evidence type="ECO:0000256" key="6">
    <source>
        <dbReference type="ARBA" id="ARBA00022989"/>
    </source>
</evidence>
<feature type="transmembrane region" description="Helical" evidence="8">
    <location>
        <begin position="219"/>
        <end position="236"/>
    </location>
</feature>
<evidence type="ECO:0000256" key="8">
    <source>
        <dbReference type="SAM" id="Phobius"/>
    </source>
</evidence>
<organism evidence="9 10">
    <name type="scientific">Lampropedia aestuarii</name>
    <dbReference type="NCBI Taxonomy" id="2562762"/>
    <lineage>
        <taxon>Bacteria</taxon>
        <taxon>Pseudomonadati</taxon>
        <taxon>Pseudomonadota</taxon>
        <taxon>Betaproteobacteria</taxon>
        <taxon>Burkholderiales</taxon>
        <taxon>Comamonadaceae</taxon>
        <taxon>Lampropedia</taxon>
    </lineage>
</organism>
<evidence type="ECO:0000256" key="2">
    <source>
        <dbReference type="ARBA" id="ARBA00022475"/>
    </source>
</evidence>
<feature type="transmembrane region" description="Helical" evidence="8">
    <location>
        <begin position="102"/>
        <end position="120"/>
    </location>
</feature>
<keyword evidence="5" id="KW-0378">Hydrolase</keyword>
<reference evidence="9 10" key="1">
    <citation type="submission" date="2019-04" db="EMBL/GenBank/DDBJ databases">
        <title>Lampropedia sp YIM MLB12 draf genome.</title>
        <authorList>
            <person name="Wang Y.-X."/>
        </authorList>
    </citation>
    <scope>NUCLEOTIDE SEQUENCE [LARGE SCALE GENOMIC DNA]</scope>
    <source>
        <strain evidence="9 10">YIM MLB12</strain>
    </source>
</reference>
<feature type="transmembrane region" description="Helical" evidence="8">
    <location>
        <begin position="151"/>
        <end position="172"/>
    </location>
</feature>
<feature type="transmembrane region" description="Helical" evidence="8">
    <location>
        <begin position="274"/>
        <end position="295"/>
    </location>
</feature>
<evidence type="ECO:0000256" key="3">
    <source>
        <dbReference type="ARBA" id="ARBA00022670"/>
    </source>
</evidence>
<evidence type="ECO:0000256" key="5">
    <source>
        <dbReference type="ARBA" id="ARBA00022801"/>
    </source>
</evidence>
<protein>
    <submittedName>
        <fullName evidence="9">Exosortase Q</fullName>
    </submittedName>
</protein>
<dbReference type="GO" id="GO:0006508">
    <property type="term" value="P:proteolysis"/>
    <property type="evidence" value="ECO:0007669"/>
    <property type="project" value="UniProtKB-KW"/>
</dbReference>
<dbReference type="OrthoDB" id="7597370at2"/>
<keyword evidence="6 8" id="KW-1133">Transmembrane helix</keyword>
<dbReference type="EMBL" id="SSWX01000020">
    <property type="protein sequence ID" value="THJ31748.1"/>
    <property type="molecule type" value="Genomic_DNA"/>
</dbReference>
<name>A0A4S5BPP5_9BURK</name>
<evidence type="ECO:0000313" key="10">
    <source>
        <dbReference type="Proteomes" id="UP000306236"/>
    </source>
</evidence>
<dbReference type="InterPro" id="IPR026392">
    <property type="entry name" value="Exo/Archaeosortase_dom"/>
</dbReference>
<proteinExistence type="predicted"/>
<feature type="transmembrane region" description="Helical" evidence="8">
    <location>
        <begin position="126"/>
        <end position="144"/>
    </location>
</feature>
<sequence length="492" mass="53334">MSYPLATPAQLVQAANAWQESPPERSLQGAIVQAVVAAMLIALRLAPAAYLLAMMAVALWPQWQWLAARMQDGSDNPLGLLAAAALLGLALWHAPSALRQPLRLRWLVCAGALFVLAVLSQHQLPALASALLALLSVVCLWLAVRPSTLAALPIMGLTVLALPLIASLQFYAGYPLRVAVAEVSRWLLVPFFNVSRTGAALQVDGQWILVDAACSGVQMAWWGYATACISALLLQLTNRRFVLRLPLVGLLVLVGNIARNAVLVALQADGQVLAFWLHEGIGLLALLLVCLGIWWHMAQGSQTQGATCLAPAPQRANPYQASSIAIVLAIGSLAAWSQLGNSAQSTTTVPHSASPSYLEAPSHWQGERLRPLALSAVEARFAQQFPGRIERLTNGTDTLIWRHVQQPTRMLHPAADCFRAMGYRISQEQLSDKDGQVWRCFIAEINGQRFKVCEIIQNADGQHFSDTSAWYWAALLGQSQGPWQAWTVVSAL</sequence>
<comment type="subcellular location">
    <subcellularLocation>
        <location evidence="1">Cell membrane</location>
        <topology evidence="1">Multi-pass membrane protein</topology>
    </subcellularLocation>
</comment>
<dbReference type="Pfam" id="PF09721">
    <property type="entry name" value="Exosortase_EpsH"/>
    <property type="match status" value="1"/>
</dbReference>
<evidence type="ECO:0000256" key="4">
    <source>
        <dbReference type="ARBA" id="ARBA00022692"/>
    </source>
</evidence>
<dbReference type="RefSeq" id="WP_136407292.1">
    <property type="nucleotide sequence ID" value="NZ_SSWX01000020.1"/>
</dbReference>
<keyword evidence="10" id="KW-1185">Reference proteome</keyword>
<feature type="transmembrane region" description="Helical" evidence="8">
    <location>
        <begin position="48"/>
        <end position="66"/>
    </location>
</feature>
<evidence type="ECO:0000256" key="7">
    <source>
        <dbReference type="ARBA" id="ARBA00023136"/>
    </source>
</evidence>
<dbReference type="GO" id="GO:0008233">
    <property type="term" value="F:peptidase activity"/>
    <property type="evidence" value="ECO:0007669"/>
    <property type="project" value="UniProtKB-KW"/>
</dbReference>
<gene>
    <name evidence="9" type="primary">xrtQ</name>
    <name evidence="9" type="ORF">E8K88_13950</name>
</gene>
<keyword evidence="2" id="KW-1003">Cell membrane</keyword>
<accession>A0A4S5BPP5</accession>
<dbReference type="Proteomes" id="UP000306236">
    <property type="component" value="Unassembled WGS sequence"/>
</dbReference>